<dbReference type="RefSeq" id="WP_261377924.1">
    <property type="nucleotide sequence ID" value="NZ_ML675590.1"/>
</dbReference>
<keyword evidence="1" id="KW-1133">Transmembrane helix</keyword>
<dbReference type="Proteomes" id="UP000315289">
    <property type="component" value="Unassembled WGS sequence"/>
</dbReference>
<accession>A0A557SS72</accession>
<comment type="caution">
    <text evidence="2">The sequence shown here is derived from an EMBL/GenBank/DDBJ whole genome shotgun (WGS) entry which is preliminary data.</text>
</comment>
<keyword evidence="1" id="KW-0812">Transmembrane</keyword>
<evidence type="ECO:0000313" key="2">
    <source>
        <dbReference type="EMBL" id="TVP39457.1"/>
    </source>
</evidence>
<organism evidence="2 3">
    <name type="scientific">Candidatus Nitrosocosmicus arcticus</name>
    <dbReference type="NCBI Taxonomy" id="2035267"/>
    <lineage>
        <taxon>Archaea</taxon>
        <taxon>Nitrososphaerota</taxon>
        <taxon>Nitrososphaeria</taxon>
        <taxon>Nitrososphaerales</taxon>
        <taxon>Nitrososphaeraceae</taxon>
        <taxon>Candidatus Nitrosocosmicus</taxon>
    </lineage>
</organism>
<gene>
    <name evidence="2" type="ORF">NARC_150051</name>
</gene>
<sequence>MTAKIVIDKGGLGGTGYLISKESLWMYVAFQIIWWAIMTLLYTF</sequence>
<keyword evidence="1" id="KW-0472">Membrane</keyword>
<feature type="transmembrane region" description="Helical" evidence="1">
    <location>
        <begin position="24"/>
        <end position="43"/>
    </location>
</feature>
<evidence type="ECO:0000313" key="3">
    <source>
        <dbReference type="Proteomes" id="UP000315289"/>
    </source>
</evidence>
<dbReference type="EMBL" id="VOAH01000015">
    <property type="protein sequence ID" value="TVP39457.1"/>
    <property type="molecule type" value="Genomic_DNA"/>
</dbReference>
<reference evidence="2 3" key="1">
    <citation type="journal article" date="2019" name="Front. Microbiol.">
        <title>Ammonia Oxidation by the Arctic Terrestrial Thaumarchaeote Candidatus Nitrosocosmicus arcticus Is Stimulated by Increasing Temperatures.</title>
        <authorList>
            <person name="Alves R.J.E."/>
            <person name="Kerou M."/>
            <person name="Zappe A."/>
            <person name="Bittner R."/>
            <person name="Abby S.S."/>
            <person name="Schmidt H.A."/>
            <person name="Pfeifer K."/>
            <person name="Schleper C."/>
        </authorList>
    </citation>
    <scope>NUCLEOTIDE SEQUENCE [LARGE SCALE GENOMIC DNA]</scope>
    <source>
        <strain evidence="2 3">Kfb</strain>
    </source>
</reference>
<protein>
    <submittedName>
        <fullName evidence="2">Uncharacterized protein</fullName>
    </submittedName>
</protein>
<proteinExistence type="predicted"/>
<evidence type="ECO:0000256" key="1">
    <source>
        <dbReference type="SAM" id="Phobius"/>
    </source>
</evidence>
<keyword evidence="3" id="KW-1185">Reference proteome</keyword>
<name>A0A557SS72_9ARCH</name>
<dbReference type="AlphaFoldDB" id="A0A557SS72"/>